<comment type="similarity">
    <text evidence="3 9">Belongs to the peptidase S54 family.</text>
</comment>
<feature type="domain" description="Peptidase S54 rhomboid" evidence="10">
    <location>
        <begin position="90"/>
        <end position="226"/>
    </location>
</feature>
<evidence type="ECO:0000256" key="8">
    <source>
        <dbReference type="ARBA" id="ARBA00023136"/>
    </source>
</evidence>
<dbReference type="PANTHER" id="PTHR22936">
    <property type="entry name" value="RHOMBOID-RELATED"/>
    <property type="match status" value="1"/>
</dbReference>
<keyword evidence="5 9" id="KW-0378">Hydrolase</keyword>
<evidence type="ECO:0000313" key="11">
    <source>
        <dbReference type="EMBL" id="KAJ8452589.1"/>
    </source>
</evidence>
<keyword evidence="4 9" id="KW-0812">Transmembrane</keyword>
<sequence>MNRPPVPGIDFEPFRRWFPWLMPLFVVVDVGLFVFTMYVNNCPKHSFSCFGGFLGRFAFQPLKENPLLGPSSATLDKLGALEVSKVVHQHQEWRLITSIWIHAGVVHLLANMISLLFIGLRLEREFGFVKIGLLYIISGFGANILSSLFLQSTISVGASGALFGLLGAMLSELLTNWAIYANKCAALLTLTLIIIINLAMGILPHMDNFAHIGGFITGFLLGFILLIRPQFEWVSRKHALPGYTSQPNKSKHKTYQHVLWVTSAVLLTAGITVGLVMVFRGVKGSDYCLWCHYLSCVPTPVWSCTPQGPQQVFCQSIQWEDKLNLTCLSNGRSHVYAQLKNDTQLDQQQLCTELCS</sequence>
<feature type="transmembrane region" description="Helical" evidence="9">
    <location>
        <begin position="20"/>
        <end position="39"/>
    </location>
</feature>
<dbReference type="OrthoDB" id="418595at2759"/>
<keyword evidence="12" id="KW-1185">Reference proteome</keyword>
<evidence type="ECO:0000256" key="2">
    <source>
        <dbReference type="ARBA" id="ARBA00004141"/>
    </source>
</evidence>
<dbReference type="InterPro" id="IPR002610">
    <property type="entry name" value="Peptidase_S54_rhomboid-like"/>
</dbReference>
<keyword evidence="9" id="KW-0645">Protease</keyword>
<dbReference type="InterPro" id="IPR022764">
    <property type="entry name" value="Peptidase_S54_rhomboid_dom"/>
</dbReference>
<dbReference type="GO" id="GO:0016020">
    <property type="term" value="C:membrane"/>
    <property type="evidence" value="ECO:0007669"/>
    <property type="project" value="UniProtKB-SubCell"/>
</dbReference>
<evidence type="ECO:0000256" key="3">
    <source>
        <dbReference type="ARBA" id="ARBA00009045"/>
    </source>
</evidence>
<dbReference type="GO" id="GO:0005794">
    <property type="term" value="C:Golgi apparatus"/>
    <property type="evidence" value="ECO:0007669"/>
    <property type="project" value="UniProtKB-ARBA"/>
</dbReference>
<evidence type="ECO:0000256" key="7">
    <source>
        <dbReference type="ARBA" id="ARBA00022989"/>
    </source>
</evidence>
<keyword evidence="6 9" id="KW-0720">Serine protease</keyword>
<dbReference type="PANTHER" id="PTHR22936:SF107">
    <property type="entry name" value="RHOMBOID-LIKE PROTEIN 1"/>
    <property type="match status" value="1"/>
</dbReference>
<dbReference type="Proteomes" id="UP001153076">
    <property type="component" value="Unassembled WGS sequence"/>
</dbReference>
<comment type="catalytic activity">
    <reaction evidence="1 9">
        <text>Cleaves type-1 transmembrane domains using a catalytic dyad composed of serine and histidine that are contributed by different transmembrane domains.</text>
        <dbReference type="EC" id="3.4.21.105"/>
    </reaction>
</comment>
<keyword evidence="7 9" id="KW-1133">Transmembrane helix</keyword>
<evidence type="ECO:0000256" key="5">
    <source>
        <dbReference type="ARBA" id="ARBA00022801"/>
    </source>
</evidence>
<organism evidence="11 12">
    <name type="scientific">Carnegiea gigantea</name>
    <dbReference type="NCBI Taxonomy" id="171969"/>
    <lineage>
        <taxon>Eukaryota</taxon>
        <taxon>Viridiplantae</taxon>
        <taxon>Streptophyta</taxon>
        <taxon>Embryophyta</taxon>
        <taxon>Tracheophyta</taxon>
        <taxon>Spermatophyta</taxon>
        <taxon>Magnoliopsida</taxon>
        <taxon>eudicotyledons</taxon>
        <taxon>Gunneridae</taxon>
        <taxon>Pentapetalae</taxon>
        <taxon>Caryophyllales</taxon>
        <taxon>Cactineae</taxon>
        <taxon>Cactaceae</taxon>
        <taxon>Cactoideae</taxon>
        <taxon>Echinocereeae</taxon>
        <taxon>Carnegiea</taxon>
    </lineage>
</organism>
<feature type="transmembrane region" description="Helical" evidence="9">
    <location>
        <begin position="156"/>
        <end position="177"/>
    </location>
</feature>
<dbReference type="InterPro" id="IPR035952">
    <property type="entry name" value="Rhomboid-like_sf"/>
</dbReference>
<evidence type="ECO:0000256" key="1">
    <source>
        <dbReference type="ARBA" id="ARBA00000156"/>
    </source>
</evidence>
<feature type="transmembrane region" description="Helical" evidence="9">
    <location>
        <begin position="258"/>
        <end position="279"/>
    </location>
</feature>
<evidence type="ECO:0000259" key="10">
    <source>
        <dbReference type="Pfam" id="PF01694"/>
    </source>
</evidence>
<evidence type="ECO:0000256" key="4">
    <source>
        <dbReference type="ARBA" id="ARBA00022692"/>
    </source>
</evidence>
<feature type="transmembrane region" description="Helical" evidence="9">
    <location>
        <begin position="209"/>
        <end position="227"/>
    </location>
</feature>
<evidence type="ECO:0000313" key="12">
    <source>
        <dbReference type="Proteomes" id="UP001153076"/>
    </source>
</evidence>
<dbReference type="EMBL" id="JAKOGI010000003">
    <property type="protein sequence ID" value="KAJ8452589.1"/>
    <property type="molecule type" value="Genomic_DNA"/>
</dbReference>
<protein>
    <recommendedName>
        <fullName evidence="9">RHOMBOID-like protein</fullName>
        <ecNumber evidence="9">3.4.21.105</ecNumber>
    </recommendedName>
</protein>
<comment type="subcellular location">
    <subcellularLocation>
        <location evidence="2 9">Membrane</location>
        <topology evidence="2 9">Multi-pass membrane protein</topology>
    </subcellularLocation>
</comment>
<name>A0A9Q1L151_9CARY</name>
<dbReference type="GO" id="GO:0004252">
    <property type="term" value="F:serine-type endopeptidase activity"/>
    <property type="evidence" value="ECO:0007669"/>
    <property type="project" value="InterPro"/>
</dbReference>
<feature type="transmembrane region" description="Helical" evidence="9">
    <location>
        <begin position="99"/>
        <end position="120"/>
    </location>
</feature>
<dbReference type="FunFam" id="1.20.1540.10:FF:000019">
    <property type="entry name" value="RHOMBOID-like protein"/>
    <property type="match status" value="1"/>
</dbReference>
<dbReference type="GO" id="GO:0006508">
    <property type="term" value="P:proteolysis"/>
    <property type="evidence" value="ECO:0007669"/>
    <property type="project" value="UniProtKB-KW"/>
</dbReference>
<comment type="caution">
    <text evidence="11">The sequence shown here is derived from an EMBL/GenBank/DDBJ whole genome shotgun (WGS) entry which is preliminary data.</text>
</comment>
<evidence type="ECO:0000256" key="6">
    <source>
        <dbReference type="ARBA" id="ARBA00022825"/>
    </source>
</evidence>
<dbReference type="EC" id="3.4.21.105" evidence="9"/>
<comment type="function">
    <text evidence="9">Serine protease involved in intramembrane proteolysis.</text>
</comment>
<dbReference type="Pfam" id="PF01694">
    <property type="entry name" value="Rhomboid"/>
    <property type="match status" value="1"/>
</dbReference>
<reference evidence="11" key="1">
    <citation type="submission" date="2022-04" db="EMBL/GenBank/DDBJ databases">
        <title>Carnegiea gigantea Genome sequencing and assembly v2.</title>
        <authorList>
            <person name="Copetti D."/>
            <person name="Sanderson M.J."/>
            <person name="Burquez A."/>
            <person name="Wojciechowski M.F."/>
        </authorList>
    </citation>
    <scope>NUCLEOTIDE SEQUENCE</scope>
    <source>
        <strain evidence="11">SGP5-SGP5p</strain>
        <tissue evidence="11">Aerial part</tissue>
    </source>
</reference>
<keyword evidence="8 9" id="KW-0472">Membrane</keyword>
<evidence type="ECO:0000256" key="9">
    <source>
        <dbReference type="RuleBase" id="RU362115"/>
    </source>
</evidence>
<feature type="transmembrane region" description="Helical" evidence="9">
    <location>
        <begin position="132"/>
        <end position="150"/>
    </location>
</feature>
<gene>
    <name evidence="11" type="ORF">Cgig2_004925</name>
</gene>
<accession>A0A9Q1L151</accession>
<dbReference type="SUPFAM" id="SSF144091">
    <property type="entry name" value="Rhomboid-like"/>
    <property type="match status" value="1"/>
</dbReference>
<dbReference type="Gene3D" id="1.20.1540.10">
    <property type="entry name" value="Rhomboid-like"/>
    <property type="match status" value="1"/>
</dbReference>
<dbReference type="AlphaFoldDB" id="A0A9Q1L151"/>
<feature type="transmembrane region" description="Helical" evidence="9">
    <location>
        <begin position="184"/>
        <end position="203"/>
    </location>
</feature>
<proteinExistence type="inferred from homology"/>